<geneLocation type="plasmid" evidence="2 3">
    <name>unnamed1</name>
</geneLocation>
<sequence length="196" mass="21407">MSFNQFDNLDEDPLDLSFAAPQPRKIDKTAAQAAAELSEQKGYHSRRGPAARQEVPQSQPTPETPKPPRNQGRVKISDLLGEEGKIDGLKAQLNFIAPADLISRFAQTLRNRGEPSRWQLLEKSLDALDREGEGAEASGDQLQLSPDMAIALAHVIKRISAEGLAPFAADTAEADLAYDALLAVRRYLEEGGVHVR</sequence>
<protein>
    <submittedName>
        <fullName evidence="2">Uncharacterized protein</fullName>
    </submittedName>
</protein>
<name>A0ABX8TM89_9CAUL</name>
<dbReference type="RefSeq" id="WP_201101145.1">
    <property type="nucleotide sequence ID" value="NZ_BAAAEE010000011.1"/>
</dbReference>
<organism evidence="2 3">
    <name type="scientific">Brevundimonas nasdae</name>
    <dbReference type="NCBI Taxonomy" id="172043"/>
    <lineage>
        <taxon>Bacteria</taxon>
        <taxon>Pseudomonadati</taxon>
        <taxon>Pseudomonadota</taxon>
        <taxon>Alphaproteobacteria</taxon>
        <taxon>Caulobacterales</taxon>
        <taxon>Caulobacteraceae</taxon>
        <taxon>Brevundimonas</taxon>
    </lineage>
</organism>
<evidence type="ECO:0000313" key="3">
    <source>
        <dbReference type="Proteomes" id="UP000824334"/>
    </source>
</evidence>
<evidence type="ECO:0000256" key="1">
    <source>
        <dbReference type="SAM" id="MobiDB-lite"/>
    </source>
</evidence>
<keyword evidence="2" id="KW-0614">Plasmid</keyword>
<keyword evidence="3" id="KW-1185">Reference proteome</keyword>
<evidence type="ECO:0000313" key="2">
    <source>
        <dbReference type="EMBL" id="QYC12356.1"/>
    </source>
</evidence>
<proteinExistence type="predicted"/>
<dbReference type="Proteomes" id="UP000824334">
    <property type="component" value="Plasmid unnamed1"/>
</dbReference>
<feature type="region of interest" description="Disordered" evidence="1">
    <location>
        <begin position="1"/>
        <end position="73"/>
    </location>
</feature>
<accession>A0ABX8TM89</accession>
<gene>
    <name evidence="2" type="ORF">KWG56_18515</name>
</gene>
<dbReference type="GeneID" id="94377292"/>
<reference evidence="2 3" key="1">
    <citation type="submission" date="2021-07" db="EMBL/GenBank/DDBJ databases">
        <title>Isolation and characterization of bacteria from a gold mining with a capacity of golden bioaccumulation.</title>
        <authorList>
            <person name="Yang X.J."/>
        </authorList>
    </citation>
    <scope>NUCLEOTIDE SEQUENCE [LARGE SCALE GENOMIC DNA]</scope>
    <source>
        <strain evidence="2 3">Au29</strain>
        <plasmid evidence="2 3">unnamed1</plasmid>
    </source>
</reference>
<dbReference type="EMBL" id="CP080035">
    <property type="protein sequence ID" value="QYC12356.1"/>
    <property type="molecule type" value="Genomic_DNA"/>
</dbReference>